<name>A0A8H4VFH6_9HYPO</name>
<sequence length="118" mass="11751">MLLFSLAALPALALAQATSDAAYPPTTMTQTSTTLLTKTVYLSRVHAVTSTAAYNTTPAYMPTAANATLVTATGAASNMQPTATSTLPAGQVISAAGSLDASPFALSGIAALVAFALL</sequence>
<protein>
    <submittedName>
        <fullName evidence="2">Uncharacterized protein</fullName>
    </submittedName>
</protein>
<evidence type="ECO:0000313" key="2">
    <source>
        <dbReference type="EMBL" id="KAF4592375.1"/>
    </source>
</evidence>
<dbReference type="AlphaFoldDB" id="A0A8H4VFH6"/>
<reference evidence="2 3" key="1">
    <citation type="journal article" date="2020" name="G3 (Bethesda)">
        <title>Genetic Underpinnings of Host Manipulation by Ophiocordyceps as Revealed by Comparative Transcriptomics.</title>
        <authorList>
            <person name="Will I."/>
            <person name="Das B."/>
            <person name="Trinh T."/>
            <person name="Brachmann A."/>
            <person name="Ohm R.A."/>
            <person name="de Bekker C."/>
        </authorList>
    </citation>
    <scope>NUCLEOTIDE SEQUENCE [LARGE SCALE GENOMIC DNA]</scope>
    <source>
        <strain evidence="2 3">EC05</strain>
    </source>
</reference>
<comment type="caution">
    <text evidence="2">The sequence shown here is derived from an EMBL/GenBank/DDBJ whole genome shotgun (WGS) entry which is preliminary data.</text>
</comment>
<evidence type="ECO:0000313" key="3">
    <source>
        <dbReference type="Proteomes" id="UP000562929"/>
    </source>
</evidence>
<keyword evidence="1" id="KW-0732">Signal</keyword>
<proteinExistence type="predicted"/>
<organism evidence="2 3">
    <name type="scientific">Ophiocordyceps camponoti-floridani</name>
    <dbReference type="NCBI Taxonomy" id="2030778"/>
    <lineage>
        <taxon>Eukaryota</taxon>
        <taxon>Fungi</taxon>
        <taxon>Dikarya</taxon>
        <taxon>Ascomycota</taxon>
        <taxon>Pezizomycotina</taxon>
        <taxon>Sordariomycetes</taxon>
        <taxon>Hypocreomycetidae</taxon>
        <taxon>Hypocreales</taxon>
        <taxon>Ophiocordycipitaceae</taxon>
        <taxon>Ophiocordyceps</taxon>
    </lineage>
</organism>
<feature type="chain" id="PRO_5034439292" evidence="1">
    <location>
        <begin position="16"/>
        <end position="118"/>
    </location>
</feature>
<accession>A0A8H4VFH6</accession>
<dbReference type="EMBL" id="JAACLJ010000002">
    <property type="protein sequence ID" value="KAF4592375.1"/>
    <property type="molecule type" value="Genomic_DNA"/>
</dbReference>
<feature type="signal peptide" evidence="1">
    <location>
        <begin position="1"/>
        <end position="15"/>
    </location>
</feature>
<dbReference type="OrthoDB" id="4925887at2759"/>
<keyword evidence="3" id="KW-1185">Reference proteome</keyword>
<gene>
    <name evidence="2" type="ORF">GQ602_002674</name>
</gene>
<dbReference type="Proteomes" id="UP000562929">
    <property type="component" value="Unassembled WGS sequence"/>
</dbReference>
<evidence type="ECO:0000256" key="1">
    <source>
        <dbReference type="SAM" id="SignalP"/>
    </source>
</evidence>